<feature type="region of interest" description="Disordered" evidence="7">
    <location>
        <begin position="681"/>
        <end position="708"/>
    </location>
</feature>
<organism evidence="11 13">
    <name type="scientific">Aspergillus hiratsukae</name>
    <dbReference type="NCBI Taxonomy" id="1194566"/>
    <lineage>
        <taxon>Eukaryota</taxon>
        <taxon>Fungi</taxon>
        <taxon>Dikarya</taxon>
        <taxon>Ascomycota</taxon>
        <taxon>Pezizomycotina</taxon>
        <taxon>Eurotiomycetes</taxon>
        <taxon>Eurotiomycetidae</taxon>
        <taxon>Eurotiales</taxon>
        <taxon>Aspergillaceae</taxon>
        <taxon>Aspergillus</taxon>
        <taxon>Aspergillus subgen. Fumigati</taxon>
    </lineage>
</organism>
<dbReference type="Pfam" id="PF15341">
    <property type="entry name" value="SLX9"/>
    <property type="match status" value="1"/>
</dbReference>
<evidence type="ECO:0000259" key="9">
    <source>
        <dbReference type="SMART" id="SM01086"/>
    </source>
</evidence>
<dbReference type="GO" id="GO:0005759">
    <property type="term" value="C:mitochondrial matrix"/>
    <property type="evidence" value="ECO:0007669"/>
    <property type="project" value="TreeGrafter"/>
</dbReference>
<feature type="region of interest" description="Disordered" evidence="7">
    <location>
        <begin position="139"/>
        <end position="159"/>
    </location>
</feature>
<dbReference type="GO" id="GO:0016887">
    <property type="term" value="F:ATP hydrolysis activity"/>
    <property type="evidence" value="ECO:0007669"/>
    <property type="project" value="InterPro"/>
</dbReference>
<dbReference type="OrthoDB" id="1721884at2759"/>
<comment type="caution">
    <text evidence="11">The sequence shown here is derived from an EMBL/GenBank/DDBJ whole genome shotgun (WGS) entry which is preliminary data.</text>
</comment>
<feature type="compositionally biased region" description="Polar residues" evidence="7">
    <location>
        <begin position="408"/>
        <end position="435"/>
    </location>
</feature>
<dbReference type="InterPro" id="IPR003959">
    <property type="entry name" value="ATPase_AAA_core"/>
</dbReference>
<dbReference type="Pfam" id="PF07724">
    <property type="entry name" value="AAA_2"/>
    <property type="match status" value="1"/>
</dbReference>
<dbReference type="GO" id="GO:0030686">
    <property type="term" value="C:90S preribosome"/>
    <property type="evidence" value="ECO:0007669"/>
    <property type="project" value="InterPro"/>
</dbReference>
<feature type="domain" description="AAA+ ATPase" evidence="8">
    <location>
        <begin position="289"/>
        <end position="479"/>
    </location>
</feature>
<evidence type="ECO:0000256" key="1">
    <source>
        <dbReference type="ARBA" id="ARBA00004604"/>
    </source>
</evidence>
<protein>
    <recommendedName>
        <fullName evidence="3">Ribosome biogenesis protein SLX9</fullName>
    </recommendedName>
</protein>
<dbReference type="Proteomes" id="UP000630445">
    <property type="component" value="Unassembled WGS sequence"/>
</dbReference>
<dbReference type="InterPro" id="IPR027417">
    <property type="entry name" value="P-loop_NTPase"/>
</dbReference>
<dbReference type="PANTHER" id="PTHR48102:SF7">
    <property type="entry name" value="ATP-DEPENDENT CLP PROTEASE ATP-BINDING SUBUNIT CLPX-LIKE, MITOCHONDRIAL"/>
    <property type="match status" value="1"/>
</dbReference>
<dbReference type="GO" id="GO:0051603">
    <property type="term" value="P:proteolysis involved in protein catabolic process"/>
    <property type="evidence" value="ECO:0007669"/>
    <property type="project" value="TreeGrafter"/>
</dbReference>
<dbReference type="PANTHER" id="PTHR48102">
    <property type="entry name" value="ATP-DEPENDENT CLP PROTEASE ATP-BINDING SUBUNIT CLPX-LIKE, MITOCHONDRIAL-RELATED"/>
    <property type="match status" value="1"/>
</dbReference>
<keyword evidence="12" id="KW-1185">Reference proteome</keyword>
<dbReference type="GO" id="GO:0005524">
    <property type="term" value="F:ATP binding"/>
    <property type="evidence" value="ECO:0007669"/>
    <property type="project" value="UniProtKB-KW"/>
</dbReference>
<evidence type="ECO:0000259" key="8">
    <source>
        <dbReference type="SMART" id="SM00382"/>
    </source>
</evidence>
<gene>
    <name evidence="10" type="ORF">CNMCM5793_008077</name>
    <name evidence="11" type="ORF">CNMCM6106_002540</name>
</gene>
<dbReference type="SMART" id="SM01086">
    <property type="entry name" value="ClpB_D2-small"/>
    <property type="match status" value="1"/>
</dbReference>
<dbReference type="InterPro" id="IPR003593">
    <property type="entry name" value="AAA+_ATPase"/>
</dbReference>
<dbReference type="Proteomes" id="UP000662466">
    <property type="component" value="Unassembled WGS sequence"/>
</dbReference>
<dbReference type="EMBL" id="JACBAF010002127">
    <property type="protein sequence ID" value="KAF7166925.1"/>
    <property type="molecule type" value="Genomic_DNA"/>
</dbReference>
<feature type="region of interest" description="Disordered" evidence="7">
    <location>
        <begin position="475"/>
        <end position="501"/>
    </location>
</feature>
<evidence type="ECO:0000256" key="3">
    <source>
        <dbReference type="ARBA" id="ARBA00021321"/>
    </source>
</evidence>
<name>A0A8H6UY02_9EURO</name>
<feature type="region of interest" description="Disordered" evidence="7">
    <location>
        <begin position="249"/>
        <end position="282"/>
    </location>
</feature>
<dbReference type="EMBL" id="JACBAD010002066">
    <property type="protein sequence ID" value="KAF7118547.1"/>
    <property type="molecule type" value="Genomic_DNA"/>
</dbReference>
<comment type="subcellular location">
    <subcellularLocation>
        <location evidence="1">Nucleus</location>
        <location evidence="1">Nucleolus</location>
    </subcellularLocation>
</comment>
<dbReference type="GO" id="GO:0000462">
    <property type="term" value="P:maturation of SSU-rRNA from tricistronic rRNA transcript (SSU-rRNA, 5.8S rRNA, LSU-rRNA)"/>
    <property type="evidence" value="ECO:0007669"/>
    <property type="project" value="InterPro"/>
</dbReference>
<evidence type="ECO:0000313" key="10">
    <source>
        <dbReference type="EMBL" id="KAF7118547.1"/>
    </source>
</evidence>
<evidence type="ECO:0000313" key="11">
    <source>
        <dbReference type="EMBL" id="KAF7166925.1"/>
    </source>
</evidence>
<evidence type="ECO:0000313" key="13">
    <source>
        <dbReference type="Proteomes" id="UP000662466"/>
    </source>
</evidence>
<dbReference type="SMART" id="SM00382">
    <property type="entry name" value="AAA"/>
    <property type="match status" value="1"/>
</dbReference>
<evidence type="ECO:0000256" key="7">
    <source>
        <dbReference type="SAM" id="MobiDB-lite"/>
    </source>
</evidence>
<evidence type="ECO:0000256" key="5">
    <source>
        <dbReference type="ARBA" id="ARBA00022840"/>
    </source>
</evidence>
<keyword evidence="4" id="KW-0547">Nucleotide-binding</keyword>
<dbReference type="InterPro" id="IPR028160">
    <property type="entry name" value="Slx9-like"/>
</dbReference>
<evidence type="ECO:0000256" key="6">
    <source>
        <dbReference type="ARBA" id="ARBA00023242"/>
    </source>
</evidence>
<feature type="region of interest" description="Disordered" evidence="7">
    <location>
        <begin position="1"/>
        <end position="27"/>
    </location>
</feature>
<proteinExistence type="inferred from homology"/>
<evidence type="ECO:0000256" key="2">
    <source>
        <dbReference type="ARBA" id="ARBA00011022"/>
    </source>
</evidence>
<accession>A0A8H6UY02</accession>
<evidence type="ECO:0000256" key="4">
    <source>
        <dbReference type="ARBA" id="ARBA00022741"/>
    </source>
</evidence>
<dbReference type="InterPro" id="IPR019489">
    <property type="entry name" value="Clp_ATPase_C"/>
</dbReference>
<sequence length="720" mass="79003">MAPIRPIKKTVTATKKPSGGKGAIPSTKSAYLEDDFRTTKRDKRLIKHASFVSKIEKSSQKTPKRRRASKKLVANLESLADALPETESEMNDPSNQVNIIKQKTLQHKPGAMKRRQKLEKLERDRFAKNMAQMSSIQTNVQPVVEPQSEASSTSNRSDFTSQPFSGIYEAGLPTAGPLGSTPAFGAPRITPKTLKQYLDQFVVGQDRAKKILSVAVFNHYQRVQELQRREEENAELLARRARREALEHHPAEDEFPGQQRTVHLPPSPKPTTPSRDEALFSDSSPLQLDKSNILLLGPSGVGKTLMAKTLARVLSVPFSISDCTPFTQAGYIGEDAEVCVHRLLAAANYDVEQAERGIIVLDEVDKIAAAKVSHGKDVSGEGVQQALLKIIEGTTVQVQAKQERNAHRTSGTPNSFPSTSPLGNPSFSQPPTGNAPQKGEIYNVRTDNVLFIFSGAFVGLHKVIMDRISHGSMGFGQPVRSQSSPTQRPGDPLGTTANQPVPILPGSEEEALYKKHLPFFTAASPTSPDGEPPYFNALDLLNPTDLQNYGFIPELVGRIPVTAALSALSQPLLVRILTEPRNSLLAQYTTLFSLSGIELRFTTPALHKVAANAFTMGTGARALRTEMENILSDAMFETPGSSVKFVLITEAVADRKEKPIYLARGQGGRFHSLIAAEESKWEEKMRKEKSEKEKKVKGQATENQPSIANFREYRTRAAGF</sequence>
<dbReference type="Gene3D" id="3.40.50.300">
    <property type="entry name" value="P-loop containing nucleotide triphosphate hydrolases"/>
    <property type="match status" value="1"/>
</dbReference>
<evidence type="ECO:0000313" key="12">
    <source>
        <dbReference type="Proteomes" id="UP000630445"/>
    </source>
</evidence>
<feature type="domain" description="Clp ATPase C-terminal" evidence="9">
    <location>
        <begin position="568"/>
        <end position="662"/>
    </location>
</feature>
<feature type="region of interest" description="Disordered" evidence="7">
    <location>
        <begin position="399"/>
        <end position="439"/>
    </location>
</feature>
<dbReference type="AlphaFoldDB" id="A0A8H6UY02"/>
<comment type="similarity">
    <text evidence="2">Belongs to the SLX9 family.</text>
</comment>
<dbReference type="FunFam" id="1.10.8.60:FF:000138">
    <property type="entry name" value="ATP-dependent Clp protease ATP-binding subunit ClpX"/>
    <property type="match status" value="1"/>
</dbReference>
<dbReference type="InterPro" id="IPR050052">
    <property type="entry name" value="ATP-dep_Clp_protease_ClpX"/>
</dbReference>
<feature type="compositionally biased region" description="Basic and acidic residues" evidence="7">
    <location>
        <begin position="681"/>
        <end position="696"/>
    </location>
</feature>
<dbReference type="SUPFAM" id="SSF52540">
    <property type="entry name" value="P-loop containing nucleoside triphosphate hydrolases"/>
    <property type="match status" value="1"/>
</dbReference>
<dbReference type="GO" id="GO:0030688">
    <property type="term" value="C:preribosome, small subunit precursor"/>
    <property type="evidence" value="ECO:0007669"/>
    <property type="project" value="InterPro"/>
</dbReference>
<keyword evidence="6" id="KW-0539">Nucleus</keyword>
<dbReference type="Pfam" id="PF10431">
    <property type="entry name" value="ClpB_D2-small"/>
    <property type="match status" value="1"/>
</dbReference>
<dbReference type="Gene3D" id="1.10.8.60">
    <property type="match status" value="1"/>
</dbReference>
<keyword evidence="5" id="KW-0067">ATP-binding</keyword>
<dbReference type="GO" id="GO:0005730">
    <property type="term" value="C:nucleolus"/>
    <property type="evidence" value="ECO:0007669"/>
    <property type="project" value="UniProtKB-SubCell"/>
</dbReference>
<reference evidence="11" key="1">
    <citation type="submission" date="2020-06" db="EMBL/GenBank/DDBJ databases">
        <title>Draft genome sequences of strains closely related to Aspergillus parafelis and Aspergillus hiratsukae.</title>
        <authorList>
            <person name="Dos Santos R.A.C."/>
            <person name="Rivero-Menendez O."/>
            <person name="Steenwyk J.L."/>
            <person name="Mead M.E."/>
            <person name="Goldman G.H."/>
            <person name="Alastruey-Izquierdo A."/>
            <person name="Rokas A."/>
        </authorList>
    </citation>
    <scope>NUCLEOTIDE SEQUENCE</scope>
    <source>
        <strain evidence="10">CNM-CM5793</strain>
        <strain evidence="11">CNM-CM6106</strain>
    </source>
</reference>
<feature type="compositionally biased region" description="Polar residues" evidence="7">
    <location>
        <begin position="148"/>
        <end position="159"/>
    </location>
</feature>